<dbReference type="WBParaSite" id="RSKR_0000633600.1">
    <property type="protein sequence ID" value="RSKR_0000633600.1"/>
    <property type="gene ID" value="RSKR_0000633600"/>
</dbReference>
<proteinExistence type="predicted"/>
<evidence type="ECO:0000313" key="2">
    <source>
        <dbReference type="WBParaSite" id="RSKR_0000633600.1"/>
    </source>
</evidence>
<accession>A0AC35U101</accession>
<sequence length="374" mass="43586">MDKKKPRTFDSSVYPKRKVAFLFYYFGWKYDGLILQDCTDNTIEQYIRTALFKAKLIDDPLTCDLTRCGRTDKGVSAFQQVIALTIRSTDEDGKYVFWKDGIKPESSLKKSLKIELPFCKMVNVFLPPEIRIMAWSPVKPDFSARFNCKNRSYRYIFPDMNLNMEEMKRACKLLLGKHDYRNFCHIDRSKAERGLTHERTIYVAEIDDSEKCAVLIICASGFLWHQIRCVVALLVEIGKDRESADLMTELLDIEKHPSRPHYNMASEIPLCLYENTYSDEDVDWQWDEEPTTDLITNLQRELATYQTKSKIISDMLSGVQKMSGLNKESFTGGYTEFLLGKDCSREYKPILKRDVCKSISEVKQRMQSKRSKKE</sequence>
<evidence type="ECO:0000313" key="1">
    <source>
        <dbReference type="Proteomes" id="UP000095286"/>
    </source>
</evidence>
<reference evidence="2" key="1">
    <citation type="submission" date="2016-11" db="UniProtKB">
        <authorList>
            <consortium name="WormBaseParasite"/>
        </authorList>
    </citation>
    <scope>IDENTIFICATION</scope>
    <source>
        <strain evidence="2">KR3021</strain>
    </source>
</reference>
<organism evidence="1 2">
    <name type="scientific">Rhabditophanes sp. KR3021</name>
    <dbReference type="NCBI Taxonomy" id="114890"/>
    <lineage>
        <taxon>Eukaryota</taxon>
        <taxon>Metazoa</taxon>
        <taxon>Ecdysozoa</taxon>
        <taxon>Nematoda</taxon>
        <taxon>Chromadorea</taxon>
        <taxon>Rhabditida</taxon>
        <taxon>Tylenchina</taxon>
        <taxon>Panagrolaimomorpha</taxon>
        <taxon>Strongyloidoidea</taxon>
        <taxon>Alloionematidae</taxon>
        <taxon>Rhabditophanes</taxon>
    </lineage>
</organism>
<dbReference type="Proteomes" id="UP000095286">
    <property type="component" value="Unplaced"/>
</dbReference>
<name>A0AC35U101_9BILA</name>
<protein>
    <submittedName>
        <fullName evidence="2">tRNA pseudouridine synthase</fullName>
    </submittedName>
</protein>